<dbReference type="EMBL" id="HBUE01060141">
    <property type="protein sequence ID" value="CAG6468243.1"/>
    <property type="molecule type" value="Transcribed_RNA"/>
</dbReference>
<dbReference type="EMBL" id="HBUE01250257">
    <property type="protein sequence ID" value="CAG6553916.1"/>
    <property type="molecule type" value="Transcribed_RNA"/>
</dbReference>
<dbReference type="EMBL" id="HBUE01145394">
    <property type="protein sequence ID" value="CAG6502675.1"/>
    <property type="molecule type" value="Transcribed_RNA"/>
</dbReference>
<evidence type="ECO:0000256" key="1">
    <source>
        <dbReference type="SAM" id="MobiDB-lite"/>
    </source>
</evidence>
<feature type="region of interest" description="Disordered" evidence="1">
    <location>
        <begin position="26"/>
        <end position="52"/>
    </location>
</feature>
<dbReference type="AlphaFoldDB" id="A0A8D8GCD4"/>
<dbReference type="EMBL" id="HBUE01145398">
    <property type="protein sequence ID" value="CAG6502676.1"/>
    <property type="molecule type" value="Transcribed_RNA"/>
</dbReference>
<reference evidence="2" key="1">
    <citation type="submission" date="2021-05" db="EMBL/GenBank/DDBJ databases">
        <authorList>
            <person name="Alioto T."/>
            <person name="Alioto T."/>
            <person name="Gomez Garrido J."/>
        </authorList>
    </citation>
    <scope>NUCLEOTIDE SEQUENCE</scope>
</reference>
<name>A0A8D8GCD4_CULPI</name>
<proteinExistence type="predicted"/>
<organism evidence="2">
    <name type="scientific">Culex pipiens</name>
    <name type="common">House mosquito</name>
    <dbReference type="NCBI Taxonomy" id="7175"/>
    <lineage>
        <taxon>Eukaryota</taxon>
        <taxon>Metazoa</taxon>
        <taxon>Ecdysozoa</taxon>
        <taxon>Arthropoda</taxon>
        <taxon>Hexapoda</taxon>
        <taxon>Insecta</taxon>
        <taxon>Pterygota</taxon>
        <taxon>Neoptera</taxon>
        <taxon>Endopterygota</taxon>
        <taxon>Diptera</taxon>
        <taxon>Nematocera</taxon>
        <taxon>Culicoidea</taxon>
        <taxon>Culicidae</taxon>
        <taxon>Culicinae</taxon>
        <taxon>Culicini</taxon>
        <taxon>Culex</taxon>
        <taxon>Culex</taxon>
    </lineage>
</organism>
<accession>A0A8D8GCD4</accession>
<dbReference type="EMBL" id="HBUE01250253">
    <property type="protein sequence ID" value="CAG6553915.1"/>
    <property type="molecule type" value="Transcribed_RNA"/>
</dbReference>
<feature type="compositionally biased region" description="Basic and acidic residues" evidence="1">
    <location>
        <begin position="27"/>
        <end position="44"/>
    </location>
</feature>
<protein>
    <submittedName>
        <fullName evidence="2">(northern house mosquito) hypothetical protein</fullName>
    </submittedName>
</protein>
<evidence type="ECO:0000313" key="2">
    <source>
        <dbReference type="EMBL" id="CAG6502676.1"/>
    </source>
</evidence>
<sequence length="118" mass="13438">MSKLKPKVSVIFPVWFPRFKSVTRIPTPDKAKRARARDGTRNDQNDNLSAPPPLLPDVCFDFLTRSLTLRQFVPIVFSFCVTIRTISASATTTTAVNREAVERHTCIEIKINIQDRYS</sequence>